<dbReference type="EMBL" id="JAZHFS010000033">
    <property type="protein sequence ID" value="MEF2114902.1"/>
    <property type="molecule type" value="Genomic_DNA"/>
</dbReference>
<accession>A0ABU7UU78</accession>
<name>A0ABU7UU78_9CLOT</name>
<gene>
    <name evidence="1" type="ORF">SJI18_21675</name>
</gene>
<organism evidence="1 2">
    <name type="scientific">Clostridium frigoriphilum</name>
    <dbReference type="NCBI Taxonomy" id="443253"/>
    <lineage>
        <taxon>Bacteria</taxon>
        <taxon>Bacillati</taxon>
        <taxon>Bacillota</taxon>
        <taxon>Clostridia</taxon>
        <taxon>Eubacteriales</taxon>
        <taxon>Clostridiaceae</taxon>
        <taxon>Clostridium</taxon>
    </lineage>
</organism>
<keyword evidence="2" id="KW-1185">Reference proteome</keyword>
<dbReference type="RefSeq" id="WP_216247906.1">
    <property type="nucleotide sequence ID" value="NZ_JAZHFS010000033.1"/>
</dbReference>
<sequence length="56" mass="6724">MTKKIFKKSIAIELICNGENLLYTEQNRLKSWLTVFCFEETEELLRKVTEINDRNE</sequence>
<dbReference type="Proteomes" id="UP001498469">
    <property type="component" value="Unassembled WGS sequence"/>
</dbReference>
<evidence type="ECO:0000313" key="2">
    <source>
        <dbReference type="Proteomes" id="UP001498469"/>
    </source>
</evidence>
<reference evidence="1 2" key="1">
    <citation type="submission" date="2023-11" db="EMBL/GenBank/DDBJ databases">
        <title>Draft genome sequence of a psychrophilic Clostridium strain from permafrost water brine.</title>
        <authorList>
            <person name="Shcherbakova V.A."/>
            <person name="Trubitsyn V.E."/>
            <person name="Zakharyuk A.G."/>
        </authorList>
    </citation>
    <scope>NUCLEOTIDE SEQUENCE [LARGE SCALE GENOMIC DNA]</scope>
    <source>
        <strain evidence="1 2">14F</strain>
    </source>
</reference>
<comment type="caution">
    <text evidence="1">The sequence shown here is derived from an EMBL/GenBank/DDBJ whole genome shotgun (WGS) entry which is preliminary data.</text>
</comment>
<protein>
    <submittedName>
        <fullName evidence="1">Uncharacterized protein</fullName>
    </submittedName>
</protein>
<proteinExistence type="predicted"/>
<evidence type="ECO:0000313" key="1">
    <source>
        <dbReference type="EMBL" id="MEF2114902.1"/>
    </source>
</evidence>